<dbReference type="PANTHER" id="PTHR43255">
    <property type="entry name" value="IRON-SULFUR-BINDING OXIDOREDUCTASE FADF-RELATED-RELATED"/>
    <property type="match status" value="1"/>
</dbReference>
<evidence type="ECO:0000256" key="3">
    <source>
        <dbReference type="ARBA" id="ARBA00023002"/>
    </source>
</evidence>
<dbReference type="GO" id="GO:0005886">
    <property type="term" value="C:plasma membrane"/>
    <property type="evidence" value="ECO:0007669"/>
    <property type="project" value="TreeGrafter"/>
</dbReference>
<dbReference type="Proteomes" id="UP001344888">
    <property type="component" value="Unassembled WGS sequence"/>
</dbReference>
<dbReference type="Pfam" id="PF02754">
    <property type="entry name" value="CCG"/>
    <property type="match status" value="2"/>
</dbReference>
<dbReference type="PROSITE" id="PS00198">
    <property type="entry name" value="4FE4S_FER_1"/>
    <property type="match status" value="1"/>
</dbReference>
<evidence type="ECO:0000259" key="8">
    <source>
        <dbReference type="PROSITE" id="PS51379"/>
    </source>
</evidence>
<gene>
    <name evidence="9" type="ORF">P9B03_00135</name>
</gene>
<evidence type="ECO:0000256" key="6">
    <source>
        <dbReference type="SAM" id="MobiDB-lite"/>
    </source>
</evidence>
<evidence type="ECO:0000256" key="4">
    <source>
        <dbReference type="ARBA" id="ARBA00023004"/>
    </source>
</evidence>
<keyword evidence="3" id="KW-0560">Oxidoreductase</keyword>
<feature type="compositionally biased region" description="Polar residues" evidence="6">
    <location>
        <begin position="775"/>
        <end position="784"/>
    </location>
</feature>
<keyword evidence="7" id="KW-0812">Transmembrane</keyword>
<comment type="caution">
    <text evidence="9">The sequence shown here is derived from an EMBL/GenBank/DDBJ whole genome shotgun (WGS) entry which is preliminary data.</text>
</comment>
<accession>A0AAW9NHI2</accession>
<protein>
    <submittedName>
        <fullName evidence="9">Heterodisulfide reductase-related iron-sulfur binding cluster</fullName>
    </submittedName>
</protein>
<dbReference type="AlphaFoldDB" id="A0AAW9NHI2"/>
<name>A0AAW9NHI2_9BACL</name>
<keyword evidence="7" id="KW-0472">Membrane</keyword>
<keyword evidence="4" id="KW-0408">Iron</keyword>
<evidence type="ECO:0000256" key="1">
    <source>
        <dbReference type="ARBA" id="ARBA00022485"/>
    </source>
</evidence>
<feature type="transmembrane region" description="Helical" evidence="7">
    <location>
        <begin position="146"/>
        <end position="169"/>
    </location>
</feature>
<keyword evidence="7" id="KW-1133">Transmembrane helix</keyword>
<dbReference type="InterPro" id="IPR036197">
    <property type="entry name" value="NarG-like_sf"/>
</dbReference>
<evidence type="ECO:0000256" key="5">
    <source>
        <dbReference type="ARBA" id="ARBA00023014"/>
    </source>
</evidence>
<dbReference type="PROSITE" id="PS51379">
    <property type="entry name" value="4FE4S_FER_2"/>
    <property type="match status" value="1"/>
</dbReference>
<keyword evidence="5" id="KW-0411">Iron-sulfur</keyword>
<feature type="transmembrane region" description="Helical" evidence="7">
    <location>
        <begin position="71"/>
        <end position="92"/>
    </location>
</feature>
<feature type="transmembrane region" description="Helical" evidence="7">
    <location>
        <begin position="199"/>
        <end position="219"/>
    </location>
</feature>
<dbReference type="SUPFAM" id="SSF46548">
    <property type="entry name" value="alpha-helical ferredoxin"/>
    <property type="match status" value="1"/>
</dbReference>
<evidence type="ECO:0000313" key="10">
    <source>
        <dbReference type="Proteomes" id="UP001344888"/>
    </source>
</evidence>
<dbReference type="Gene3D" id="1.10.1060.10">
    <property type="entry name" value="Alpha-helical ferredoxin"/>
    <property type="match status" value="1"/>
</dbReference>
<dbReference type="PANTHER" id="PTHR43255:SF1">
    <property type="entry name" value="IRON-SULFUR-BINDING OXIDOREDUCTASE FADF-RELATED"/>
    <property type="match status" value="1"/>
</dbReference>
<keyword evidence="10" id="KW-1185">Reference proteome</keyword>
<feature type="transmembrane region" description="Helical" evidence="7">
    <location>
        <begin position="6"/>
        <end position="27"/>
    </location>
</feature>
<dbReference type="InterPro" id="IPR051460">
    <property type="entry name" value="HdrC_iron-sulfur_subunit"/>
</dbReference>
<dbReference type="Gene3D" id="1.20.950.20">
    <property type="entry name" value="Transmembrane di-heme cytochromes, Chain C"/>
    <property type="match status" value="1"/>
</dbReference>
<evidence type="ECO:0000256" key="2">
    <source>
        <dbReference type="ARBA" id="ARBA00022723"/>
    </source>
</evidence>
<dbReference type="RefSeq" id="WP_326121069.1">
    <property type="nucleotide sequence ID" value="NZ_JARSFG010000001.1"/>
</dbReference>
<dbReference type="InterPro" id="IPR004017">
    <property type="entry name" value="Cys_rich_dom"/>
</dbReference>
<reference evidence="9 10" key="1">
    <citation type="submission" date="2023-03" db="EMBL/GenBank/DDBJ databases">
        <title>Bacillus Genome Sequencing.</title>
        <authorList>
            <person name="Dunlap C."/>
        </authorList>
    </citation>
    <scope>NUCLEOTIDE SEQUENCE [LARGE SCALE GENOMIC DNA]</scope>
    <source>
        <strain evidence="9 10">B-59205</strain>
    </source>
</reference>
<sequence length="801" mass="90160">MSTLLIVNWVAFIVVVLYGGGLFAYLLKTRYEFIKLGKKEEFNQKMSDRISDIIEKVFGQSKLLKDKKMGIVHVLFFYGFLLVQLGAIDLIWKGLKPESHLPFGPLYPFFTFFQEIVALTILVAVVTAFYRRYVEKLVRLKRGFKNGLVLIFIGGLMVSTLIANGMGLIWHEHGLTGAEPVASGIAFIFGFLSPKIAAVIFYVAWWVHLLILLTFLVYVPQSKHFHLITSIFNVFLNRQERMGTLRPIDFSALEEAEDEEDMPVLGVGKIQDFTQKQLIDLYACVECGRCTNMCPATGTGKMLSPMDLIVKLRDHLTFTGAVVTKQKPWVPYQMFKNTQGNQLAMAAGAEGAVIDDIYSPSLIGDVITEEEIWACTTCRNCEDQCPVMNEHVDKIIDLRRYLTMTEGKVNPDAQRAMTNIERQGNPWGLNRKEKENWRELDSSISIPTVKELKKSGEEMEYLFWVGSMGSFDNRSQKIALAFARLMNEAGVKFAILGNKEKNSGDTPRRLGNEFLFQELATANIDEFEKNNVQKIVTIDPHAYNIFKNEYKDFGWNGEVLHHTELLYDLIQQGRLIMNHRVEETIVFHDSCYLGRYNDVYDPPREILKGIAGVKLVEMERNRETGMCCGAGGGLMWMEEHVGNRINVARTEQALATEASVISSGCPYCLTMLSDGTKAKEVEETVGTFDIAEILERAVFRDKVVEVPEEEVIEELAVVETVEVAKEVTTEQTEVIEEVATEQVEVVAGEIEETVSKAEVTIEQVAEQAEVIAPTTEQATASEQVVATEDVAAEQPSSEKKE</sequence>
<dbReference type="GO" id="GO:0051539">
    <property type="term" value="F:4 iron, 4 sulfur cluster binding"/>
    <property type="evidence" value="ECO:0007669"/>
    <property type="project" value="UniProtKB-KW"/>
</dbReference>
<feature type="transmembrane region" description="Helical" evidence="7">
    <location>
        <begin position="112"/>
        <end position="134"/>
    </location>
</feature>
<dbReference type="EMBL" id="JARSFG010000001">
    <property type="protein sequence ID" value="MEC1176895.1"/>
    <property type="molecule type" value="Genomic_DNA"/>
</dbReference>
<dbReference type="InterPro" id="IPR009051">
    <property type="entry name" value="Helical_ferredxn"/>
</dbReference>
<feature type="domain" description="4Fe-4S ferredoxin-type" evidence="8">
    <location>
        <begin position="275"/>
        <end position="305"/>
    </location>
</feature>
<dbReference type="InterPro" id="IPR017896">
    <property type="entry name" value="4Fe4S_Fe-S-bd"/>
</dbReference>
<feature type="region of interest" description="Disordered" evidence="6">
    <location>
        <begin position="775"/>
        <end position="801"/>
    </location>
</feature>
<proteinExistence type="predicted"/>
<organism evidence="9 10">
    <name type="scientific">Metasolibacillus meyeri</name>
    <dbReference type="NCBI Taxonomy" id="1071052"/>
    <lineage>
        <taxon>Bacteria</taxon>
        <taxon>Bacillati</taxon>
        <taxon>Bacillota</taxon>
        <taxon>Bacilli</taxon>
        <taxon>Bacillales</taxon>
        <taxon>Caryophanaceae</taxon>
        <taxon>Metasolibacillus</taxon>
    </lineage>
</organism>
<evidence type="ECO:0000256" key="7">
    <source>
        <dbReference type="SAM" id="Phobius"/>
    </source>
</evidence>
<keyword evidence="2" id="KW-0479">Metal-binding</keyword>
<keyword evidence="1" id="KW-0004">4Fe-4S</keyword>
<dbReference type="Pfam" id="PF13183">
    <property type="entry name" value="Fer4_8"/>
    <property type="match status" value="1"/>
</dbReference>
<dbReference type="InterPro" id="IPR017900">
    <property type="entry name" value="4Fe4S_Fe_S_CS"/>
</dbReference>
<dbReference type="SUPFAM" id="SSF103501">
    <property type="entry name" value="Respiratory nitrate reductase 1 gamma chain"/>
    <property type="match status" value="1"/>
</dbReference>
<dbReference type="GO" id="GO:0046872">
    <property type="term" value="F:metal ion binding"/>
    <property type="evidence" value="ECO:0007669"/>
    <property type="project" value="UniProtKB-KW"/>
</dbReference>
<evidence type="ECO:0000313" key="9">
    <source>
        <dbReference type="EMBL" id="MEC1176895.1"/>
    </source>
</evidence>
<dbReference type="GO" id="GO:0016491">
    <property type="term" value="F:oxidoreductase activity"/>
    <property type="evidence" value="ECO:0007669"/>
    <property type="project" value="UniProtKB-KW"/>
</dbReference>
<feature type="transmembrane region" description="Helical" evidence="7">
    <location>
        <begin position="175"/>
        <end position="192"/>
    </location>
</feature>